<dbReference type="AlphaFoldDB" id="C0QDZ3"/>
<organism evidence="3 4">
    <name type="scientific">Desulforapulum autotrophicum (strain ATCC 43914 / DSM 3382 / VKM B-1955 / HRM2)</name>
    <name type="common">Desulfobacterium autotrophicum</name>
    <dbReference type="NCBI Taxonomy" id="177437"/>
    <lineage>
        <taxon>Bacteria</taxon>
        <taxon>Pseudomonadati</taxon>
        <taxon>Thermodesulfobacteriota</taxon>
        <taxon>Desulfobacteria</taxon>
        <taxon>Desulfobacterales</taxon>
        <taxon>Desulfobacteraceae</taxon>
        <taxon>Desulforapulum</taxon>
    </lineage>
</organism>
<dbReference type="Proteomes" id="UP000000442">
    <property type="component" value="Chromosome"/>
</dbReference>
<sequence>MKKLIESFISSKIQQGLFSGCQVLVAHKGETLVELSRGFMVEHSNAPLERVTPQTLFNIESITKVMVTLPLVFKLVEQGRLNLENKLVDYLPEFGTDEFKTRVTLRDMLNFTAGISLEDPQGCEAAALEKDLEKVWELHYTQKLSAQPGTRVFYSDVSCRILGKLLERLFGADLGTAARQFIFEPLNMKDTMFTPENQARCAATGTSDSGRNLRGSLCQDLEHNMGGILGSDGLFTTAQDMLKFSAMLLNQGILGGNRLFGRHTVGKMTGAVTNEALYETPTSYLHYILSGPKVWFWEYGKSPYSFFGDLVSNRAIGKMGGAGTFLLIDPALDLIVIYLTNYGQPENTLEGEASWTKFQNDINMPGLCNLIIGNLGC</sequence>
<keyword evidence="1" id="KW-0378">Hydrolase</keyword>
<feature type="domain" description="Beta-lactamase-related" evidence="2">
    <location>
        <begin position="9"/>
        <end position="346"/>
    </location>
</feature>
<dbReference type="Pfam" id="PF00144">
    <property type="entry name" value="Beta-lactamase"/>
    <property type="match status" value="1"/>
</dbReference>
<dbReference type="Gene3D" id="3.40.710.10">
    <property type="entry name" value="DD-peptidase/beta-lactamase superfamily"/>
    <property type="match status" value="1"/>
</dbReference>
<name>C0QDZ3_DESAH</name>
<evidence type="ECO:0000256" key="1">
    <source>
        <dbReference type="ARBA" id="ARBA00022801"/>
    </source>
</evidence>
<gene>
    <name evidence="3" type="ordered locus">HRM2_43580</name>
</gene>
<dbReference type="GO" id="GO:0016787">
    <property type="term" value="F:hydrolase activity"/>
    <property type="evidence" value="ECO:0007669"/>
    <property type="project" value="UniProtKB-KW"/>
</dbReference>
<evidence type="ECO:0000313" key="3">
    <source>
        <dbReference type="EMBL" id="ACN17414.1"/>
    </source>
</evidence>
<dbReference type="KEGG" id="dat:HRM2_43580"/>
<accession>C0QDZ3</accession>
<dbReference type="InterPro" id="IPR001466">
    <property type="entry name" value="Beta-lactam-related"/>
</dbReference>
<dbReference type="SUPFAM" id="SSF56601">
    <property type="entry name" value="beta-lactamase/transpeptidase-like"/>
    <property type="match status" value="1"/>
</dbReference>
<dbReference type="InterPro" id="IPR050789">
    <property type="entry name" value="Diverse_Enzym_Activities"/>
</dbReference>
<keyword evidence="4" id="KW-1185">Reference proteome</keyword>
<protein>
    <recommendedName>
        <fullName evidence="2">Beta-lactamase-related domain-containing protein</fullName>
    </recommendedName>
</protein>
<dbReference type="InterPro" id="IPR012338">
    <property type="entry name" value="Beta-lactam/transpept-like"/>
</dbReference>
<evidence type="ECO:0000259" key="2">
    <source>
        <dbReference type="Pfam" id="PF00144"/>
    </source>
</evidence>
<evidence type="ECO:0000313" key="4">
    <source>
        <dbReference type="Proteomes" id="UP000000442"/>
    </source>
</evidence>
<dbReference type="HOGENOM" id="CLU_020027_1_1_7"/>
<dbReference type="RefSeq" id="WP_015906146.1">
    <property type="nucleotide sequence ID" value="NC_012108.1"/>
</dbReference>
<dbReference type="STRING" id="177437.HRM2_43580"/>
<reference evidence="3 4" key="1">
    <citation type="journal article" date="2009" name="Environ. Microbiol.">
        <title>Genome sequence of Desulfobacterium autotrophicum HRM2, a marine sulfate reducer oxidizing organic carbon completely to carbon dioxide.</title>
        <authorList>
            <person name="Strittmatter A.W."/>
            <person name="Liesegang H."/>
            <person name="Rabus R."/>
            <person name="Decker I."/>
            <person name="Amann J."/>
            <person name="Andres S."/>
            <person name="Henne A."/>
            <person name="Fricke W.F."/>
            <person name="Martinez-Arias R."/>
            <person name="Bartels D."/>
            <person name="Goesmann A."/>
            <person name="Krause L."/>
            <person name="Puehler A."/>
            <person name="Klenk H.P."/>
            <person name="Richter M."/>
            <person name="Schuler M."/>
            <person name="Gloeckner F.O."/>
            <person name="Meyerdierks A."/>
            <person name="Gottschalk G."/>
            <person name="Amann R."/>
        </authorList>
    </citation>
    <scope>NUCLEOTIDE SEQUENCE [LARGE SCALE GENOMIC DNA]</scope>
    <source>
        <strain evidence="4">ATCC 43914 / DSM 3382 / HRM2</strain>
    </source>
</reference>
<dbReference type="PANTHER" id="PTHR43283">
    <property type="entry name" value="BETA-LACTAMASE-RELATED"/>
    <property type="match status" value="1"/>
</dbReference>
<dbReference type="EMBL" id="CP001087">
    <property type="protein sequence ID" value="ACN17414.1"/>
    <property type="molecule type" value="Genomic_DNA"/>
</dbReference>
<dbReference type="eggNOG" id="COG1680">
    <property type="taxonomic scope" value="Bacteria"/>
</dbReference>
<dbReference type="OrthoDB" id="9809635at2"/>
<dbReference type="PANTHER" id="PTHR43283:SF11">
    <property type="entry name" value="BETA-LACTAMASE-RELATED DOMAIN-CONTAINING PROTEIN"/>
    <property type="match status" value="1"/>
</dbReference>
<proteinExistence type="predicted"/>